<dbReference type="Pfam" id="PF05186">
    <property type="entry name" value="Dpy-30"/>
    <property type="match status" value="1"/>
</dbReference>
<evidence type="ECO:0000313" key="1">
    <source>
        <dbReference type="EMBL" id="KAL5106490.1"/>
    </source>
</evidence>
<accession>A0ABR4QA34</accession>
<dbReference type="InterPro" id="IPR049630">
    <property type="entry name" value="DYDC-like_DD"/>
</dbReference>
<gene>
    <name evidence="1" type="ORF">TcWFU_000025</name>
</gene>
<dbReference type="EMBL" id="JAKROA010000005">
    <property type="protein sequence ID" value="KAL5106490.1"/>
    <property type="molecule type" value="Genomic_DNA"/>
</dbReference>
<keyword evidence="2" id="KW-1185">Reference proteome</keyword>
<dbReference type="CDD" id="cd22966">
    <property type="entry name" value="DD_DYDC-like"/>
    <property type="match status" value="1"/>
</dbReference>
<name>A0ABR4QA34_9CEST</name>
<comment type="caution">
    <text evidence="1">The sequence shown here is derived from an EMBL/GenBank/DDBJ whole genome shotgun (WGS) entry which is preliminary data.</text>
</comment>
<sequence length="68" mass="7297">MDISRDRGTASADQAFLISTLGDALREGLAQLVIKDPSDPLVFLAGFLKSYSVKRTTPATEHCPPSGY</sequence>
<dbReference type="InterPro" id="IPR007858">
    <property type="entry name" value="Dpy-30_motif"/>
</dbReference>
<dbReference type="Proteomes" id="UP001651158">
    <property type="component" value="Unassembled WGS sequence"/>
</dbReference>
<evidence type="ECO:0008006" key="3">
    <source>
        <dbReference type="Google" id="ProtNLM"/>
    </source>
</evidence>
<reference evidence="1 2" key="1">
    <citation type="journal article" date="2022" name="Front. Cell. Infect. Microbiol.">
        <title>The Genomes of Two Strains of Taenia crassiceps the Animal Model for the Study of Human Cysticercosis.</title>
        <authorList>
            <person name="Bobes R.J."/>
            <person name="Estrada K."/>
            <person name="Rios-Valencia D.G."/>
            <person name="Calderon-Gallegos A."/>
            <person name="de la Torre P."/>
            <person name="Carrero J.C."/>
            <person name="Sanchez-Flores A."/>
            <person name="Laclette J.P."/>
        </authorList>
    </citation>
    <scope>NUCLEOTIDE SEQUENCE [LARGE SCALE GENOMIC DNA]</scope>
    <source>
        <strain evidence="1">WFUcys</strain>
    </source>
</reference>
<evidence type="ECO:0000313" key="2">
    <source>
        <dbReference type="Proteomes" id="UP001651158"/>
    </source>
</evidence>
<protein>
    <recommendedName>
        <fullName evidence="3">RIIa domain-containing protein</fullName>
    </recommendedName>
</protein>
<dbReference type="Gene3D" id="1.20.890.10">
    <property type="entry name" value="cAMP-dependent protein kinase regulatory subunit, dimerization-anchoring domain"/>
    <property type="match status" value="1"/>
</dbReference>
<organism evidence="1 2">
    <name type="scientific">Taenia crassiceps</name>
    <dbReference type="NCBI Taxonomy" id="6207"/>
    <lineage>
        <taxon>Eukaryota</taxon>
        <taxon>Metazoa</taxon>
        <taxon>Spiralia</taxon>
        <taxon>Lophotrochozoa</taxon>
        <taxon>Platyhelminthes</taxon>
        <taxon>Cestoda</taxon>
        <taxon>Eucestoda</taxon>
        <taxon>Cyclophyllidea</taxon>
        <taxon>Taeniidae</taxon>
        <taxon>Taenia</taxon>
    </lineage>
</organism>
<proteinExistence type="predicted"/>